<name>A0A7W6G501_9SPHN</name>
<gene>
    <name evidence="3" type="ORF">GGR38_000700</name>
</gene>
<dbReference type="InterPro" id="IPR012495">
    <property type="entry name" value="TadE-like_dom"/>
</dbReference>
<keyword evidence="1" id="KW-1133">Transmembrane helix</keyword>
<evidence type="ECO:0000256" key="1">
    <source>
        <dbReference type="SAM" id="Phobius"/>
    </source>
</evidence>
<reference evidence="3 4" key="1">
    <citation type="submission" date="2020-08" db="EMBL/GenBank/DDBJ databases">
        <title>Genomic Encyclopedia of Type Strains, Phase IV (KMG-IV): sequencing the most valuable type-strain genomes for metagenomic binning, comparative biology and taxonomic classification.</title>
        <authorList>
            <person name="Goeker M."/>
        </authorList>
    </citation>
    <scope>NUCLEOTIDE SEQUENCE [LARGE SCALE GENOMIC DNA]</scope>
    <source>
        <strain evidence="3 4">DSM 27057</strain>
    </source>
</reference>
<evidence type="ECO:0000259" key="2">
    <source>
        <dbReference type="Pfam" id="PF07811"/>
    </source>
</evidence>
<dbReference type="Proteomes" id="UP000548867">
    <property type="component" value="Unassembled WGS sequence"/>
</dbReference>
<dbReference type="EMBL" id="JACIDX010000002">
    <property type="protein sequence ID" value="MBB3953773.1"/>
    <property type="molecule type" value="Genomic_DNA"/>
</dbReference>
<evidence type="ECO:0000313" key="4">
    <source>
        <dbReference type="Proteomes" id="UP000548867"/>
    </source>
</evidence>
<evidence type="ECO:0000313" key="3">
    <source>
        <dbReference type="EMBL" id="MBB3953773.1"/>
    </source>
</evidence>
<feature type="domain" description="TadE-like" evidence="2">
    <location>
        <begin position="14"/>
        <end position="34"/>
    </location>
</feature>
<comment type="caution">
    <text evidence="3">The sequence shown here is derived from an EMBL/GenBank/DDBJ whole genome shotgun (WGS) entry which is preliminary data.</text>
</comment>
<accession>A0A7W6G501</accession>
<dbReference type="RefSeq" id="WP_183622681.1">
    <property type="nucleotide sequence ID" value="NZ_JACIDX010000002.1"/>
</dbReference>
<protein>
    <submittedName>
        <fullName evidence="3">Flp pilus assembly protein TadG</fullName>
    </submittedName>
</protein>
<feature type="transmembrane region" description="Helical" evidence="1">
    <location>
        <begin position="20"/>
        <end position="38"/>
    </location>
</feature>
<keyword evidence="1" id="KW-0812">Transmembrane</keyword>
<sequence>MRGLVIRLIHCSRGLALVEFAMVAPVLLMLYLGGYVALDALTCNRKVTLAARSMADLTSRYSAVTTSDLTTIAGGATQIMWPYGSSTSITVRISQVLVTSSTAATVVWSQGQNITARTTGASMIIPGNLAANGSYLILGEVGYAYTPPASYRGFGSVALQQAIYMVPRISTSVSKS</sequence>
<keyword evidence="4" id="KW-1185">Reference proteome</keyword>
<proteinExistence type="predicted"/>
<organism evidence="3 4">
    <name type="scientific">Novosphingobium sediminicola</name>
    <dbReference type="NCBI Taxonomy" id="563162"/>
    <lineage>
        <taxon>Bacteria</taxon>
        <taxon>Pseudomonadati</taxon>
        <taxon>Pseudomonadota</taxon>
        <taxon>Alphaproteobacteria</taxon>
        <taxon>Sphingomonadales</taxon>
        <taxon>Sphingomonadaceae</taxon>
        <taxon>Novosphingobium</taxon>
    </lineage>
</organism>
<dbReference type="Pfam" id="PF07811">
    <property type="entry name" value="TadE"/>
    <property type="match status" value="1"/>
</dbReference>
<dbReference type="AlphaFoldDB" id="A0A7W6G501"/>
<keyword evidence="1" id="KW-0472">Membrane</keyword>